<dbReference type="SUPFAM" id="SSF52777">
    <property type="entry name" value="CoA-dependent acyltransferases"/>
    <property type="match status" value="4"/>
</dbReference>
<proteinExistence type="predicted"/>
<dbReference type="Gene3D" id="3.40.50.1820">
    <property type="entry name" value="alpha/beta hydrolase"/>
    <property type="match status" value="1"/>
</dbReference>
<dbReference type="InterPro" id="IPR001242">
    <property type="entry name" value="Condensation_dom"/>
</dbReference>
<comment type="caution">
    <text evidence="3">The sequence shown here is derived from an EMBL/GenBank/DDBJ whole genome shotgun (WGS) entry which is preliminary data.</text>
</comment>
<gene>
    <name evidence="3" type="ORF">FCH28_20050</name>
</gene>
<feature type="region of interest" description="Disordered" evidence="1">
    <location>
        <begin position="1118"/>
        <end position="1164"/>
    </location>
</feature>
<dbReference type="Gene3D" id="3.30.559.30">
    <property type="entry name" value="Nonribosomal peptide synthetase, condensation domain"/>
    <property type="match status" value="2"/>
</dbReference>
<dbReference type="OrthoDB" id="4335331at2"/>
<dbReference type="GO" id="GO:0031177">
    <property type="term" value="F:phosphopantetheine binding"/>
    <property type="evidence" value="ECO:0007669"/>
    <property type="project" value="TreeGrafter"/>
</dbReference>
<dbReference type="InterPro" id="IPR023213">
    <property type="entry name" value="CAT-like_dom_sf"/>
</dbReference>
<dbReference type="GO" id="GO:0044550">
    <property type="term" value="P:secondary metabolite biosynthetic process"/>
    <property type="evidence" value="ECO:0007669"/>
    <property type="project" value="TreeGrafter"/>
</dbReference>
<dbReference type="GO" id="GO:0043041">
    <property type="term" value="P:amino acid activation for nonribosomal peptide biosynthetic process"/>
    <property type="evidence" value="ECO:0007669"/>
    <property type="project" value="TreeGrafter"/>
</dbReference>
<dbReference type="Gene3D" id="3.30.559.10">
    <property type="entry name" value="Chloramphenicol acetyltransferase-like domain"/>
    <property type="match status" value="2"/>
</dbReference>
<feature type="region of interest" description="Disordered" evidence="1">
    <location>
        <begin position="323"/>
        <end position="354"/>
    </location>
</feature>
<reference evidence="3 4" key="1">
    <citation type="submission" date="2019-04" db="EMBL/GenBank/DDBJ databases">
        <title>Streptomyces piniterrae sp. nov., a heliquinomycin-producing actinomycete isolated from rhizosphere soil of Pinus yunnanensis.</title>
        <authorList>
            <person name="Zhuang X."/>
            <person name="Zhao J."/>
        </authorList>
    </citation>
    <scope>NUCLEOTIDE SEQUENCE [LARGE SCALE GENOMIC DNA]</scope>
    <source>
        <strain evidence="4">jys28</strain>
    </source>
</reference>
<dbReference type="Proteomes" id="UP000308697">
    <property type="component" value="Unassembled WGS sequence"/>
</dbReference>
<name>A0A4U0NDJ3_9ACTN</name>
<feature type="domain" description="Condensation" evidence="2">
    <location>
        <begin position="139"/>
        <end position="446"/>
    </location>
</feature>
<dbReference type="PANTHER" id="PTHR45527">
    <property type="entry name" value="NONRIBOSOMAL PEPTIDE SYNTHETASE"/>
    <property type="match status" value="1"/>
</dbReference>
<feature type="region of interest" description="Disordered" evidence="1">
    <location>
        <begin position="756"/>
        <end position="778"/>
    </location>
</feature>
<dbReference type="GO" id="GO:0005737">
    <property type="term" value="C:cytoplasm"/>
    <property type="evidence" value="ECO:0007669"/>
    <property type="project" value="TreeGrafter"/>
</dbReference>
<dbReference type="GO" id="GO:0008610">
    <property type="term" value="P:lipid biosynthetic process"/>
    <property type="evidence" value="ECO:0007669"/>
    <property type="project" value="UniProtKB-ARBA"/>
</dbReference>
<dbReference type="InterPro" id="IPR029058">
    <property type="entry name" value="AB_hydrolase_fold"/>
</dbReference>
<accession>A0A4U0NDJ3</accession>
<evidence type="ECO:0000313" key="3">
    <source>
        <dbReference type="EMBL" id="TJZ52121.1"/>
    </source>
</evidence>
<evidence type="ECO:0000256" key="1">
    <source>
        <dbReference type="SAM" id="MobiDB-lite"/>
    </source>
</evidence>
<protein>
    <recommendedName>
        <fullName evidence="2">Condensation domain-containing protein</fullName>
    </recommendedName>
</protein>
<evidence type="ECO:0000313" key="4">
    <source>
        <dbReference type="Proteomes" id="UP000308697"/>
    </source>
</evidence>
<feature type="domain" description="Condensation" evidence="2">
    <location>
        <begin position="566"/>
        <end position="910"/>
    </location>
</feature>
<keyword evidence="4" id="KW-1185">Reference proteome</keyword>
<organism evidence="3 4">
    <name type="scientific">Streptomyces piniterrae</name>
    <dbReference type="NCBI Taxonomy" id="2571125"/>
    <lineage>
        <taxon>Bacteria</taxon>
        <taxon>Bacillati</taxon>
        <taxon>Actinomycetota</taxon>
        <taxon>Actinomycetes</taxon>
        <taxon>Kitasatosporales</taxon>
        <taxon>Streptomycetaceae</taxon>
        <taxon>Streptomyces</taxon>
    </lineage>
</organism>
<dbReference type="AlphaFoldDB" id="A0A4U0NDJ3"/>
<feature type="region of interest" description="Disordered" evidence="1">
    <location>
        <begin position="1"/>
        <end position="35"/>
    </location>
</feature>
<evidence type="ECO:0000259" key="2">
    <source>
        <dbReference type="Pfam" id="PF00668"/>
    </source>
</evidence>
<dbReference type="EMBL" id="SUMB01000006">
    <property type="protein sequence ID" value="TJZ52121.1"/>
    <property type="molecule type" value="Genomic_DNA"/>
</dbReference>
<sequence>MHTSAIGSARRYAGLPRTRQQEGAPMTSSHSTDGSMTVVAAGPVLQLHGTLDPAALETALARFVARQRDLHTWRIGTDSAEHAEHPEAEGVLRARLERHGPAHHTLRLTVQPAGEPARPGQDLPAGLLADLLAGPAGPVPLSPCQRDILRAAPGDTARAHHGVLLRLPGPVDGDTLRRALRSVVAAHPMLSARIVPAPGERMLLTAEMAREAGRYDPLRTAEFTDRAAFDQAVAETRRGLDPHAGVLLRALHARGGGAGFPAGDLLFLAVHDLAADTASWPVLLEDLERALDALTAGTPPRLTSDAGRFEEWTERLRAMTADADEAAHRRGAAGDRSAAGPRPPASGPDGPQVRHTRFALPVTETSMLTGVLPARYGLSVAELLAGAVGQALARWRGTHDLAFDLRTDGRDGLPGYARAVGPYTRVRRIRLDSNRHLTPDRYLAAVAPALTGDADPAPPGGPRAAACFTHHPSAELLPGSSRFTLAGPAPSRLPQPAGGASPYGVQVRSHIEHGRLHVQAEWCPGAADGVDETSVDALCGRLRSVLESLADSGADDTPVPSAGPTVAATPRQRELLAQSPAHPGAGHHVEQLHWTWHGPLDSERFTAAWQAVFERETLLRAAFDRHDHSRIVLHDRATAQVVRLAHTDMSWARLRERDRRRGIDLYRPGALRVTLLDGPPGDGEAADTTRVLLTYHHALVDTWSVRVLLREFYRAYLHDGSLGGGERRPDLRDYTSWLGDQDPSPARDFWSRAAARPGTALQPARPGAPTRLTGFGRTSRRLPQPEAARLVHWAASWGVTESTAVQAAWALLLHRATGATGPTTVTFGVSVDGRGIPLEGVERLPGPLSGVLPMTVDVDPAATVPRLLAALRDRTLDMAAHDWIGAEHIRAWSGRPADEALFGTAVDFEPRKPPPDDLVAQLAARGVRVDPPQSTGATSTLPVRLVVRYDHLGGLLLTAVHDRGRLADAEAAKILAQSRQLLRAFVDGADATRPVAEVLNALPGADVPRMAAEPGPDRGVLTELRRAERPDAGAVCLVPPPGATPAGYRALVASHTGPEQLLAVRSATEAPDRAARELRTACALGHRLVLAGWSGSGRLAHEIARRVGSDDGTCPLVVTQGAGPADADGLAHTLSHLGSGPDEEVRPDDRGPGPSSVEHLSKDS</sequence>
<dbReference type="Pfam" id="PF00668">
    <property type="entry name" value="Condensation"/>
    <property type="match status" value="2"/>
</dbReference>
<dbReference type="GO" id="GO:0003824">
    <property type="term" value="F:catalytic activity"/>
    <property type="evidence" value="ECO:0007669"/>
    <property type="project" value="InterPro"/>
</dbReference>
<dbReference type="PANTHER" id="PTHR45527:SF1">
    <property type="entry name" value="FATTY ACID SYNTHASE"/>
    <property type="match status" value="1"/>
</dbReference>
<feature type="compositionally biased region" description="Polar residues" evidence="1">
    <location>
        <begin position="26"/>
        <end position="35"/>
    </location>
</feature>